<accession>A0A7W3TZX1</accession>
<dbReference type="RefSeq" id="WP_182581249.1">
    <property type="nucleotide sequence ID" value="NZ_JACIUY010000059.1"/>
</dbReference>
<dbReference type="AlphaFoldDB" id="A0A7W3TZX1"/>
<organism evidence="1 2">
    <name type="scientific">Limosilactobacillus fastidiosus</name>
    <dbReference type="NCBI Taxonomy" id="2759855"/>
    <lineage>
        <taxon>Bacteria</taxon>
        <taxon>Bacillati</taxon>
        <taxon>Bacillota</taxon>
        <taxon>Bacilli</taxon>
        <taxon>Lactobacillales</taxon>
        <taxon>Lactobacillaceae</taxon>
        <taxon>Limosilactobacillus</taxon>
    </lineage>
</organism>
<reference evidence="1 2" key="1">
    <citation type="submission" date="2020-07" db="EMBL/GenBank/DDBJ databases">
        <title>Description of Limosilactobacillus balticus sp. nov., Limosilactobacillus agrestis sp. nov., Limosilactobacillus albertensis sp. nov., Limosilactobacillus rudii sp. nov., Limosilactobacillus fastidiosus sp. nov., five novel Limosilactobacillus species isolated from the vertebrate gastrointestinal tract, and proposal of 6 subspecies of Limosilactobacillus reuteri adapted to the gastrointestinal tract of specific vertebrate hosts.</title>
        <authorList>
            <person name="Li F."/>
            <person name="Cheng C."/>
            <person name="Zheng J."/>
            <person name="Quevedo R.M."/>
            <person name="Li J."/>
            <person name="Roos S."/>
            <person name="Gaenzle M.G."/>
            <person name="Walter J."/>
        </authorList>
    </citation>
    <scope>NUCLEOTIDE SEQUENCE [LARGE SCALE GENOMIC DNA]</scope>
    <source>
        <strain evidence="1 2">WF-MA3-C</strain>
    </source>
</reference>
<dbReference type="Pfam" id="PF05135">
    <property type="entry name" value="Phage_connect_1"/>
    <property type="match status" value="1"/>
</dbReference>
<evidence type="ECO:0000313" key="1">
    <source>
        <dbReference type="EMBL" id="MBB1086376.1"/>
    </source>
</evidence>
<dbReference type="EMBL" id="JACIUY010000059">
    <property type="protein sequence ID" value="MBB1086376.1"/>
    <property type="molecule type" value="Genomic_DNA"/>
</dbReference>
<protein>
    <submittedName>
        <fullName evidence="1">Phage head-tail connector protein</fullName>
    </submittedName>
</protein>
<sequence>MDDTLSKLKTYLGLEEDNTDFDKVLKLIINNTELQLQFKLGLSDDISEVPSELAYIPIQVEVKRFNRLKNEGMTSFTQEGESITFNANDFDEFQADIDEWKKQNGKGFLTTVDPYRKRGV</sequence>
<evidence type="ECO:0000313" key="2">
    <source>
        <dbReference type="Proteomes" id="UP000518255"/>
    </source>
</evidence>
<name>A0A7W3TZX1_9LACO</name>
<dbReference type="InterPro" id="IPR021146">
    <property type="entry name" value="Phage_gp6-like_head-tail"/>
</dbReference>
<comment type="caution">
    <text evidence="1">The sequence shown here is derived from an EMBL/GenBank/DDBJ whole genome shotgun (WGS) entry which is preliminary data.</text>
</comment>
<gene>
    <name evidence="1" type="ORF">H5R63_06225</name>
</gene>
<dbReference type="Proteomes" id="UP000518255">
    <property type="component" value="Unassembled WGS sequence"/>
</dbReference>
<proteinExistence type="predicted"/>